<keyword evidence="3" id="KW-1185">Reference proteome</keyword>
<dbReference type="InterPro" id="IPR013217">
    <property type="entry name" value="Methyltransf_12"/>
</dbReference>
<dbReference type="Pfam" id="PF08242">
    <property type="entry name" value="Methyltransf_12"/>
    <property type="match status" value="1"/>
</dbReference>
<dbReference type="AlphaFoldDB" id="A0A369USG4"/>
<dbReference type="EMBL" id="QQAH01000001">
    <property type="protein sequence ID" value="RDD83692.1"/>
    <property type="molecule type" value="Genomic_DNA"/>
</dbReference>
<sequence length="224" mass="24318">MQALDHSTRQRIANRYGTRGQRLHARWKLAYDPAYAATAALLGTSRLPLLDIGCGIGLLGQYLHALGVLTEYVGLDHDPRKIAAGQAAARNGGLDPCMQLRSADVAALPSLHGHVALLDVLHYLPAARQAPLLESAAAHLAADGVLVIRNVLREPSWRFHATRVEEFFLRASGWIPGGAQHYPSAEEIRAPLEALGLAVHIESLRGRTPYNSYLIVARRPAVPD</sequence>
<dbReference type="RefSeq" id="WP_114844084.1">
    <property type="nucleotide sequence ID" value="NZ_JBHSPE010000001.1"/>
</dbReference>
<dbReference type="SUPFAM" id="SSF53335">
    <property type="entry name" value="S-adenosyl-L-methionine-dependent methyltransferases"/>
    <property type="match status" value="1"/>
</dbReference>
<proteinExistence type="predicted"/>
<reference evidence="2 3" key="1">
    <citation type="submission" date="2018-07" db="EMBL/GenBank/DDBJ databases">
        <title>Dyella tabacisoli L4-6T, whole genome shotgun sequence.</title>
        <authorList>
            <person name="Zhou X.-K."/>
            <person name="Li W.-J."/>
            <person name="Duan Y.-Q."/>
        </authorList>
    </citation>
    <scope>NUCLEOTIDE SEQUENCE [LARGE SCALE GENOMIC DNA]</scope>
    <source>
        <strain evidence="2 3">L4-6</strain>
    </source>
</reference>
<name>A0A369USG4_9GAMM</name>
<organism evidence="2 3">
    <name type="scientific">Dyella tabacisoli</name>
    <dbReference type="NCBI Taxonomy" id="2282381"/>
    <lineage>
        <taxon>Bacteria</taxon>
        <taxon>Pseudomonadati</taxon>
        <taxon>Pseudomonadota</taxon>
        <taxon>Gammaproteobacteria</taxon>
        <taxon>Lysobacterales</taxon>
        <taxon>Rhodanobacteraceae</taxon>
        <taxon>Dyella</taxon>
    </lineage>
</organism>
<keyword evidence="2" id="KW-0489">Methyltransferase</keyword>
<dbReference type="GO" id="GO:0008168">
    <property type="term" value="F:methyltransferase activity"/>
    <property type="evidence" value="ECO:0007669"/>
    <property type="project" value="UniProtKB-KW"/>
</dbReference>
<keyword evidence="2" id="KW-0808">Transferase</keyword>
<dbReference type="Gene3D" id="3.40.50.150">
    <property type="entry name" value="Vaccinia Virus protein VP39"/>
    <property type="match status" value="1"/>
</dbReference>
<dbReference type="OrthoDB" id="5565939at2"/>
<accession>A0A369USG4</accession>
<dbReference type="GO" id="GO:0032259">
    <property type="term" value="P:methylation"/>
    <property type="evidence" value="ECO:0007669"/>
    <property type="project" value="UniProtKB-KW"/>
</dbReference>
<feature type="domain" description="Methyltransferase type 12" evidence="1">
    <location>
        <begin position="50"/>
        <end position="146"/>
    </location>
</feature>
<dbReference type="CDD" id="cd02440">
    <property type="entry name" value="AdoMet_MTases"/>
    <property type="match status" value="1"/>
</dbReference>
<gene>
    <name evidence="2" type="ORF">DVJ77_03725</name>
</gene>
<evidence type="ECO:0000259" key="1">
    <source>
        <dbReference type="Pfam" id="PF08242"/>
    </source>
</evidence>
<protein>
    <submittedName>
        <fullName evidence="2">Methyltransferase</fullName>
    </submittedName>
</protein>
<evidence type="ECO:0000313" key="2">
    <source>
        <dbReference type="EMBL" id="RDD83692.1"/>
    </source>
</evidence>
<dbReference type="InterPro" id="IPR029063">
    <property type="entry name" value="SAM-dependent_MTases_sf"/>
</dbReference>
<dbReference type="Proteomes" id="UP000253782">
    <property type="component" value="Unassembled WGS sequence"/>
</dbReference>
<comment type="caution">
    <text evidence="2">The sequence shown here is derived from an EMBL/GenBank/DDBJ whole genome shotgun (WGS) entry which is preliminary data.</text>
</comment>
<evidence type="ECO:0000313" key="3">
    <source>
        <dbReference type="Proteomes" id="UP000253782"/>
    </source>
</evidence>